<evidence type="ECO:0000313" key="1">
    <source>
        <dbReference type="EMBL" id="MBA9088640.1"/>
    </source>
</evidence>
<proteinExistence type="predicted"/>
<dbReference type="Pfam" id="PF24175">
    <property type="entry name" value="SU10_adaptor"/>
    <property type="match status" value="1"/>
</dbReference>
<protein>
    <submittedName>
        <fullName evidence="1">Uncharacterized protein</fullName>
    </submittedName>
</protein>
<dbReference type="RefSeq" id="WP_182540367.1">
    <property type="nucleotide sequence ID" value="NZ_JACJIP010000060.1"/>
</dbReference>
<dbReference type="Proteomes" id="UP000567067">
    <property type="component" value="Unassembled WGS sequence"/>
</dbReference>
<dbReference type="AlphaFoldDB" id="A0A7W3XUF0"/>
<comment type="caution">
    <text evidence="1">The sequence shown here is derived from an EMBL/GenBank/DDBJ whole genome shotgun (WGS) entry which is preliminary data.</text>
</comment>
<name>A0A7W3XUF0_9BACL</name>
<gene>
    <name evidence="1" type="ORF">FHR92_005158</name>
</gene>
<sequence length="188" mass="21457">MLLKDVVEEIAEKSPNFLSPASIVRKITQVRDRLIRLYGSGQQQAETVCTGIDIIAGQDQYTLPCPPSNVVDVVIMKNGEWRRLTLRQFNQASIKPYYYFQAGTLGLVPTPDANITMGLKIFHIPVLPELTLNDMNSPTGFDPDYDMVLVYGVLREIVSGYEEMYQVLLHEYQTTTNGYEKYIVNERW</sequence>
<dbReference type="EMBL" id="JACJIP010000060">
    <property type="protein sequence ID" value="MBA9088640.1"/>
    <property type="molecule type" value="Genomic_DNA"/>
</dbReference>
<dbReference type="InterPro" id="IPR056209">
    <property type="entry name" value="SU10_adaptor"/>
</dbReference>
<accession>A0A7W3XUF0</accession>
<organism evidence="1 2">
    <name type="scientific">Fontibacillus solani</name>
    <dbReference type="NCBI Taxonomy" id="1572857"/>
    <lineage>
        <taxon>Bacteria</taxon>
        <taxon>Bacillati</taxon>
        <taxon>Bacillota</taxon>
        <taxon>Bacilli</taxon>
        <taxon>Bacillales</taxon>
        <taxon>Paenibacillaceae</taxon>
        <taxon>Fontibacillus</taxon>
    </lineage>
</organism>
<keyword evidence="2" id="KW-1185">Reference proteome</keyword>
<reference evidence="1 2" key="1">
    <citation type="submission" date="2020-08" db="EMBL/GenBank/DDBJ databases">
        <title>Genomic Encyclopedia of Type Strains, Phase III (KMG-III): the genomes of soil and plant-associated and newly described type strains.</title>
        <authorList>
            <person name="Whitman W."/>
        </authorList>
    </citation>
    <scope>NUCLEOTIDE SEQUENCE [LARGE SCALE GENOMIC DNA]</scope>
    <source>
        <strain evidence="1 2">CECT 8693</strain>
    </source>
</reference>
<evidence type="ECO:0000313" key="2">
    <source>
        <dbReference type="Proteomes" id="UP000567067"/>
    </source>
</evidence>